<dbReference type="STRING" id="329046.A0A1Y2CMU2"/>
<dbReference type="Proteomes" id="UP000193642">
    <property type="component" value="Unassembled WGS sequence"/>
</dbReference>
<proteinExistence type="predicted"/>
<evidence type="ECO:0000259" key="1">
    <source>
        <dbReference type="Pfam" id="PF19050"/>
    </source>
</evidence>
<evidence type="ECO:0000313" key="3">
    <source>
        <dbReference type="Proteomes" id="UP000193642"/>
    </source>
</evidence>
<keyword evidence="3" id="KW-1185">Reference proteome</keyword>
<reference evidence="2 3" key="1">
    <citation type="submission" date="2016-07" db="EMBL/GenBank/DDBJ databases">
        <title>Pervasive Adenine N6-methylation of Active Genes in Fungi.</title>
        <authorList>
            <consortium name="DOE Joint Genome Institute"/>
            <person name="Mondo S.J."/>
            <person name="Dannebaum R.O."/>
            <person name="Kuo R.C."/>
            <person name="Labutti K."/>
            <person name="Haridas S."/>
            <person name="Kuo A."/>
            <person name="Salamov A."/>
            <person name="Ahrendt S.R."/>
            <person name="Lipzen A."/>
            <person name="Sullivan W."/>
            <person name="Andreopoulos W.B."/>
            <person name="Clum A."/>
            <person name="Lindquist E."/>
            <person name="Daum C."/>
            <person name="Ramamoorthy G.K."/>
            <person name="Gryganskyi A."/>
            <person name="Culley D."/>
            <person name="Magnuson J.K."/>
            <person name="James T.Y."/>
            <person name="O'Malley M.A."/>
            <person name="Stajich J.E."/>
            <person name="Spatafora J.W."/>
            <person name="Visel A."/>
            <person name="Grigoriev I.V."/>
        </authorList>
    </citation>
    <scope>NUCLEOTIDE SEQUENCE [LARGE SCALE GENOMIC DNA]</scope>
    <source>
        <strain evidence="2 3">JEL800</strain>
    </source>
</reference>
<feature type="domain" description="PhoD-like phosphatase" evidence="1">
    <location>
        <begin position="103"/>
        <end position="376"/>
    </location>
</feature>
<dbReference type="PANTHER" id="PTHR46689">
    <property type="entry name" value="MEMBRANE PROTEIN, PUTATIVE-RELATED"/>
    <property type="match status" value="1"/>
</dbReference>
<dbReference type="InterPro" id="IPR038607">
    <property type="entry name" value="PhoD-like_sf"/>
</dbReference>
<dbReference type="OrthoDB" id="2419400at2759"/>
<sequence>MFESNPQFAIAPSEAPFEAPIFSKFKQPEGLGPLLRFADIVDGVWTGSVLIMLPLGSRPPTLELSTGRVTSPVLIDAFGRQEFYRYDLAVSLREEGQLVGYKVGVWEYSFNLPAITENSRIAFWTCNGFDCDQKEPEKYGGGSPMWRDLLRNHSSAPYHVQIGGGDQLYMDGQVNIFDLPLLRGYLESADVAARDEMPWTVDYERQVSACYFRAYTSHFQLEAFAEALATIPYTFVCDDHDIFDGFGSYPEKQQLSPIIQNIGRIAFRFYLLFQHHTNFTQAFKDGLFPEKKGYNWLKKTGPSTLTLALDVRSRRTDHQIMPEDTWKSVWTALEDRVLSEKPKIKHLILVATVPVLYPRMDIADHLFEGVNTIQTIARNLFRPFIKCLLPEREEKVFLGGLGHGSVARQLLGNFGQPELRDDLMDEWTHVFHMTERNNMVSYLQKFAERHGVRVTFASGDVHICGMGRFRSEGIETADVSGKDVGSDPRAMYQIISSAIGNGPGPDAVIAFLHTNPRVLSTSVTKLDNTVEEMFELFQTDVNGEEKSHKRLMARRNWCSIDYNASDDSLDTKIHVENIDFNAASVAYGVQIPKLA</sequence>
<gene>
    <name evidence="2" type="ORF">BCR33DRAFT_714698</name>
</gene>
<dbReference type="AlphaFoldDB" id="A0A1Y2CMU2"/>
<name>A0A1Y2CMU2_9FUNG</name>
<evidence type="ECO:0000313" key="2">
    <source>
        <dbReference type="EMBL" id="ORY48323.1"/>
    </source>
</evidence>
<dbReference type="EMBL" id="MCGO01000012">
    <property type="protein sequence ID" value="ORY48323.1"/>
    <property type="molecule type" value="Genomic_DNA"/>
</dbReference>
<dbReference type="InterPro" id="IPR043904">
    <property type="entry name" value="PhoD_2-like"/>
</dbReference>
<dbReference type="Gene3D" id="3.60.21.70">
    <property type="entry name" value="PhoD-like phosphatase"/>
    <property type="match status" value="1"/>
</dbReference>
<dbReference type="Pfam" id="PF19050">
    <property type="entry name" value="PhoD_2"/>
    <property type="match status" value="2"/>
</dbReference>
<feature type="domain" description="PhoD-like phosphatase" evidence="1">
    <location>
        <begin position="402"/>
        <end position="562"/>
    </location>
</feature>
<organism evidence="2 3">
    <name type="scientific">Rhizoclosmatium globosum</name>
    <dbReference type="NCBI Taxonomy" id="329046"/>
    <lineage>
        <taxon>Eukaryota</taxon>
        <taxon>Fungi</taxon>
        <taxon>Fungi incertae sedis</taxon>
        <taxon>Chytridiomycota</taxon>
        <taxon>Chytridiomycota incertae sedis</taxon>
        <taxon>Chytridiomycetes</taxon>
        <taxon>Chytridiales</taxon>
        <taxon>Chytriomycetaceae</taxon>
        <taxon>Rhizoclosmatium</taxon>
    </lineage>
</organism>
<accession>A0A1Y2CMU2</accession>
<protein>
    <recommendedName>
        <fullName evidence="1">PhoD-like phosphatase domain-containing protein</fullName>
    </recommendedName>
</protein>
<dbReference type="GO" id="GO:0016020">
    <property type="term" value="C:membrane"/>
    <property type="evidence" value="ECO:0007669"/>
    <property type="project" value="TreeGrafter"/>
</dbReference>
<dbReference type="PANTHER" id="PTHR46689:SF2">
    <property type="entry name" value="WW DOMAIN PROTEIN (AFU_ORTHOLOGUE AFUA_6G06520)"/>
    <property type="match status" value="1"/>
</dbReference>
<comment type="caution">
    <text evidence="2">The sequence shown here is derived from an EMBL/GenBank/DDBJ whole genome shotgun (WGS) entry which is preliminary data.</text>
</comment>